<dbReference type="PROSITE" id="PS50893">
    <property type="entry name" value="ABC_TRANSPORTER_2"/>
    <property type="match status" value="1"/>
</dbReference>
<name>A0ABS7GZN6_9HYPH</name>
<dbReference type="SUPFAM" id="SSF52540">
    <property type="entry name" value="P-loop containing nucleoside triphosphate hydrolases"/>
    <property type="match status" value="1"/>
</dbReference>
<dbReference type="SUPFAM" id="SSF50331">
    <property type="entry name" value="MOP-like"/>
    <property type="match status" value="1"/>
</dbReference>
<dbReference type="InterPro" id="IPR008995">
    <property type="entry name" value="Mo/tungstate-bd_C_term_dom"/>
</dbReference>
<comment type="similarity">
    <text evidence="1">Belongs to the ABC transporter superfamily.</text>
</comment>
<dbReference type="InterPro" id="IPR027417">
    <property type="entry name" value="P-loop_NTPase"/>
</dbReference>
<keyword evidence="4 6" id="KW-0067">ATP-binding</keyword>
<dbReference type="InterPro" id="IPR050093">
    <property type="entry name" value="ABC_SmlMolc_Importer"/>
</dbReference>
<organism evidence="6 7">
    <name type="scientific">Rhizobium mesosinicum</name>
    <dbReference type="NCBI Taxonomy" id="335017"/>
    <lineage>
        <taxon>Bacteria</taxon>
        <taxon>Pseudomonadati</taxon>
        <taxon>Pseudomonadota</taxon>
        <taxon>Alphaproteobacteria</taxon>
        <taxon>Hyphomicrobiales</taxon>
        <taxon>Rhizobiaceae</taxon>
        <taxon>Rhizobium/Agrobacterium group</taxon>
        <taxon>Rhizobium</taxon>
    </lineage>
</organism>
<dbReference type="InterPro" id="IPR013611">
    <property type="entry name" value="Transp-assoc_OB_typ2"/>
</dbReference>
<dbReference type="InterPro" id="IPR003593">
    <property type="entry name" value="AAA+_ATPase"/>
</dbReference>
<dbReference type="PANTHER" id="PTHR42781">
    <property type="entry name" value="SPERMIDINE/PUTRESCINE IMPORT ATP-BINDING PROTEIN POTA"/>
    <property type="match status" value="1"/>
</dbReference>
<dbReference type="Gene3D" id="2.40.50.100">
    <property type="match status" value="1"/>
</dbReference>
<protein>
    <submittedName>
        <fullName evidence="6">ABC transporter ATP-binding protein</fullName>
    </submittedName>
</protein>
<sequence length="353" mass="38233">MSFLTLTNIQKSFGQTQVVKNFNMNIEKGEFVSFLGPSGCGKTTVLRMIAGFETPTGGTLTINGKDQRPLKPNQRNIGMVFQAYALFPNMTVHDNVAFGLKVAGAPKPEIDSRVKEMLGLIKLDHLADRFPYQMSGGQQQRVALARALAVKPQVLLLDEPLSALDAKIRVSLREEIRQIQQSLGITTVFVTHDQEEALSISDRIVVMNAGKADQIGTPFEIYNTPATRFVASFVGTLNLIEAKVVDPDSNRIQIGDQGVTLKQSVQAYKVGDTVQLALRPEAGSLAEGARSDTALTGKVVSAHFLGSVIRTRMDVGGNVISFDMFNSPGVTPPAAGETVTLRFMAADLLVIRD</sequence>
<keyword evidence="7" id="KW-1185">Reference proteome</keyword>
<dbReference type="PANTHER" id="PTHR42781:SF4">
    <property type="entry name" value="SPERMIDINE_PUTRESCINE IMPORT ATP-BINDING PROTEIN POTA"/>
    <property type="match status" value="1"/>
</dbReference>
<dbReference type="Pfam" id="PF08402">
    <property type="entry name" value="TOBE_2"/>
    <property type="match status" value="1"/>
</dbReference>
<dbReference type="PROSITE" id="PS00211">
    <property type="entry name" value="ABC_TRANSPORTER_1"/>
    <property type="match status" value="1"/>
</dbReference>
<reference evidence="6 7" key="1">
    <citation type="journal article" date="2021" name="MBio">
        <title>Poor Competitiveness of Bradyrhizobium in Pigeon Pea Root Colonization in Indian Soils.</title>
        <authorList>
            <person name="Chalasani D."/>
            <person name="Basu A."/>
            <person name="Pullabhotla S.V.S.R.N."/>
            <person name="Jorrin B."/>
            <person name="Neal A.L."/>
            <person name="Poole P.S."/>
            <person name="Podile A.R."/>
            <person name="Tkacz A."/>
        </authorList>
    </citation>
    <scope>NUCLEOTIDE SEQUENCE [LARGE SCALE GENOMIC DNA]</scope>
    <source>
        <strain evidence="6 7">HU56</strain>
    </source>
</reference>
<evidence type="ECO:0000256" key="2">
    <source>
        <dbReference type="ARBA" id="ARBA00022448"/>
    </source>
</evidence>
<evidence type="ECO:0000256" key="4">
    <source>
        <dbReference type="ARBA" id="ARBA00022840"/>
    </source>
</evidence>
<evidence type="ECO:0000256" key="3">
    <source>
        <dbReference type="ARBA" id="ARBA00022741"/>
    </source>
</evidence>
<gene>
    <name evidence="6" type="ORF">JNB85_23925</name>
</gene>
<accession>A0ABS7GZN6</accession>
<keyword evidence="3" id="KW-0547">Nucleotide-binding</keyword>
<dbReference type="Pfam" id="PF00005">
    <property type="entry name" value="ABC_tran"/>
    <property type="match status" value="1"/>
</dbReference>
<evidence type="ECO:0000259" key="5">
    <source>
        <dbReference type="PROSITE" id="PS50893"/>
    </source>
</evidence>
<dbReference type="SMART" id="SM00382">
    <property type="entry name" value="AAA"/>
    <property type="match status" value="1"/>
</dbReference>
<evidence type="ECO:0000256" key="1">
    <source>
        <dbReference type="ARBA" id="ARBA00005417"/>
    </source>
</evidence>
<dbReference type="GO" id="GO:0005524">
    <property type="term" value="F:ATP binding"/>
    <property type="evidence" value="ECO:0007669"/>
    <property type="project" value="UniProtKB-KW"/>
</dbReference>
<evidence type="ECO:0000313" key="7">
    <source>
        <dbReference type="Proteomes" id="UP000717752"/>
    </source>
</evidence>
<dbReference type="Proteomes" id="UP000717752">
    <property type="component" value="Unassembled WGS sequence"/>
</dbReference>
<dbReference type="InterPro" id="IPR003439">
    <property type="entry name" value="ABC_transporter-like_ATP-bd"/>
</dbReference>
<dbReference type="InterPro" id="IPR017871">
    <property type="entry name" value="ABC_transporter-like_CS"/>
</dbReference>
<dbReference type="RefSeq" id="WP_220336768.1">
    <property type="nucleotide sequence ID" value="NZ_JAEUAK010000010.1"/>
</dbReference>
<dbReference type="Gene3D" id="3.40.50.300">
    <property type="entry name" value="P-loop containing nucleotide triphosphate hydrolases"/>
    <property type="match status" value="1"/>
</dbReference>
<keyword evidence="2" id="KW-0813">Transport</keyword>
<comment type="caution">
    <text evidence="6">The sequence shown here is derived from an EMBL/GenBank/DDBJ whole genome shotgun (WGS) entry which is preliminary data.</text>
</comment>
<proteinExistence type="inferred from homology"/>
<evidence type="ECO:0000313" key="6">
    <source>
        <dbReference type="EMBL" id="MBW9055459.1"/>
    </source>
</evidence>
<feature type="domain" description="ABC transporter" evidence="5">
    <location>
        <begin position="4"/>
        <end position="234"/>
    </location>
</feature>
<dbReference type="EMBL" id="JAEUAK010000010">
    <property type="protein sequence ID" value="MBW9055459.1"/>
    <property type="molecule type" value="Genomic_DNA"/>
</dbReference>